<keyword evidence="3" id="KW-1185">Reference proteome</keyword>
<evidence type="ECO:0000313" key="2">
    <source>
        <dbReference type="EnsemblPlants" id="LPERR02G10410.5"/>
    </source>
</evidence>
<dbReference type="AlphaFoldDB" id="A0A0D9VEV4"/>
<name>A0A0D9VEV4_9ORYZ</name>
<dbReference type="EnsemblPlants" id="LPERR02G10410.5">
    <property type="protein sequence ID" value="LPERR02G10410.5"/>
    <property type="gene ID" value="LPERR02G10410"/>
</dbReference>
<evidence type="ECO:0000313" key="3">
    <source>
        <dbReference type="Proteomes" id="UP000032180"/>
    </source>
</evidence>
<feature type="compositionally biased region" description="Polar residues" evidence="1">
    <location>
        <begin position="93"/>
        <end position="102"/>
    </location>
</feature>
<accession>A0A0D9VEV4</accession>
<dbReference type="Proteomes" id="UP000032180">
    <property type="component" value="Chromosome 2"/>
</dbReference>
<sequence>MAAGGDEAWCRETVPRVMELVSPRLPQRDACALLAVSPWCHRALAANLKLWEAFSGDDLTKPSTKTRRPSGDGATDQQAQEQGGLTLGLGHNVTANGDTRQGSGRPARRCPALARFKMGKKSGR</sequence>
<reference evidence="2" key="3">
    <citation type="submission" date="2015-04" db="UniProtKB">
        <authorList>
            <consortium name="EnsemblPlants"/>
        </authorList>
    </citation>
    <scope>IDENTIFICATION</scope>
</reference>
<proteinExistence type="predicted"/>
<reference evidence="3" key="2">
    <citation type="submission" date="2013-12" db="EMBL/GenBank/DDBJ databases">
        <authorList>
            <person name="Yu Y."/>
            <person name="Lee S."/>
            <person name="de Baynast K."/>
            <person name="Wissotski M."/>
            <person name="Liu L."/>
            <person name="Talag J."/>
            <person name="Goicoechea J."/>
            <person name="Angelova A."/>
            <person name="Jetty R."/>
            <person name="Kudrna D."/>
            <person name="Golser W."/>
            <person name="Rivera L."/>
            <person name="Zhang J."/>
            <person name="Wing R."/>
        </authorList>
    </citation>
    <scope>NUCLEOTIDE SEQUENCE</scope>
</reference>
<organism evidence="2 3">
    <name type="scientific">Leersia perrieri</name>
    <dbReference type="NCBI Taxonomy" id="77586"/>
    <lineage>
        <taxon>Eukaryota</taxon>
        <taxon>Viridiplantae</taxon>
        <taxon>Streptophyta</taxon>
        <taxon>Embryophyta</taxon>
        <taxon>Tracheophyta</taxon>
        <taxon>Spermatophyta</taxon>
        <taxon>Magnoliopsida</taxon>
        <taxon>Liliopsida</taxon>
        <taxon>Poales</taxon>
        <taxon>Poaceae</taxon>
        <taxon>BOP clade</taxon>
        <taxon>Oryzoideae</taxon>
        <taxon>Oryzeae</taxon>
        <taxon>Oryzinae</taxon>
        <taxon>Leersia</taxon>
    </lineage>
</organism>
<dbReference type="HOGENOM" id="CLU_2007202_0_0_1"/>
<evidence type="ECO:0000256" key="1">
    <source>
        <dbReference type="SAM" id="MobiDB-lite"/>
    </source>
</evidence>
<dbReference type="Gramene" id="LPERR02G10410.5">
    <property type="protein sequence ID" value="LPERR02G10410.5"/>
    <property type="gene ID" value="LPERR02G10410"/>
</dbReference>
<feature type="region of interest" description="Disordered" evidence="1">
    <location>
        <begin position="56"/>
        <end position="124"/>
    </location>
</feature>
<reference evidence="2 3" key="1">
    <citation type="submission" date="2012-08" db="EMBL/GenBank/DDBJ databases">
        <title>Oryza genome evolution.</title>
        <authorList>
            <person name="Wing R.A."/>
        </authorList>
    </citation>
    <scope>NUCLEOTIDE SEQUENCE</scope>
</reference>
<protein>
    <submittedName>
        <fullName evidence="2">Uncharacterized protein</fullName>
    </submittedName>
</protein>